<gene>
    <name evidence="5" type="ORF">EAH73_12395</name>
</gene>
<evidence type="ECO:0000259" key="4">
    <source>
        <dbReference type="PROSITE" id="PS51007"/>
    </source>
</evidence>
<dbReference type="Gene3D" id="3.50.70.20">
    <property type="entry name" value="Cytochrome P460"/>
    <property type="match status" value="1"/>
</dbReference>
<dbReference type="Proteomes" id="UP000317646">
    <property type="component" value="Unassembled WGS sequence"/>
</dbReference>
<accession>A0A502GV99</accession>
<proteinExistence type="predicted"/>
<keyword evidence="6" id="KW-1185">Reference proteome</keyword>
<dbReference type="OrthoDB" id="196738at2"/>
<organism evidence="5 6">
    <name type="scientific">Hymenobacter nivis</name>
    <dbReference type="NCBI Taxonomy" id="1850093"/>
    <lineage>
        <taxon>Bacteria</taxon>
        <taxon>Pseudomonadati</taxon>
        <taxon>Bacteroidota</taxon>
        <taxon>Cytophagia</taxon>
        <taxon>Cytophagales</taxon>
        <taxon>Hymenobacteraceae</taxon>
        <taxon>Hymenobacter</taxon>
    </lineage>
</organism>
<dbReference type="InterPro" id="IPR009056">
    <property type="entry name" value="Cyt_c-like_dom"/>
</dbReference>
<dbReference type="GO" id="GO:0020037">
    <property type="term" value="F:heme binding"/>
    <property type="evidence" value="ECO:0007669"/>
    <property type="project" value="InterPro"/>
</dbReference>
<sequence length="318" mass="35218">MSVAASPFRRLLLPAGALLGAAFVGIQFIHPPLENPPVTGDFQAPVAVKNIVQRACYDCHSNQTNLRWFDKVAPVYWQVSDHVKEGRAGLNFSTWQSMPSDAQKAKLWESVNQILAGAMPLSEYTLAHPEAKVSAQDVAVLKQYVASLAKNPPADTAKLNAAEQQYQHWQPGAVKPTAVPVAPNGIAYLPDYKNWQAISTTERFDNGTIRVVFGNAVAVKAIREKHINPWPNGTAFAKVAWDQLADTEGNVRPGAFKQVEYMLKDDQKYAATKGWGWARFKTPKMVPYGKDALFTTECINCHQPMKNNDFVFTQPLSH</sequence>
<dbReference type="GO" id="GO:0009055">
    <property type="term" value="F:electron transfer activity"/>
    <property type="evidence" value="ECO:0007669"/>
    <property type="project" value="InterPro"/>
</dbReference>
<dbReference type="SMART" id="SM01235">
    <property type="entry name" value="Haem_bd"/>
    <property type="match status" value="1"/>
</dbReference>
<dbReference type="CDD" id="cd20753">
    <property type="entry name" value="cyt_P460_Mc-like"/>
    <property type="match status" value="1"/>
</dbReference>
<dbReference type="InterPro" id="IPR025992">
    <property type="entry name" value="Haem-bd"/>
</dbReference>
<evidence type="ECO:0000256" key="2">
    <source>
        <dbReference type="ARBA" id="ARBA00023004"/>
    </source>
</evidence>
<keyword evidence="3" id="KW-0349">Heme</keyword>
<comment type="caution">
    <text evidence="5">The sequence shown here is derived from an EMBL/GenBank/DDBJ whole genome shotgun (WGS) entry which is preliminary data.</text>
</comment>
<dbReference type="PROSITE" id="PS51007">
    <property type="entry name" value="CYTC"/>
    <property type="match status" value="1"/>
</dbReference>
<reference evidence="5 6" key="1">
    <citation type="journal article" date="2019" name="Environ. Microbiol.">
        <title>Species interactions and distinct microbial communities in high Arctic permafrost affected cryosols are associated with the CH4 and CO2 gas fluxes.</title>
        <authorList>
            <person name="Altshuler I."/>
            <person name="Hamel J."/>
            <person name="Turney S."/>
            <person name="Magnuson E."/>
            <person name="Levesque R."/>
            <person name="Greer C."/>
            <person name="Whyte L.G."/>
        </authorList>
    </citation>
    <scope>NUCLEOTIDE SEQUENCE [LARGE SCALE GENOMIC DNA]</scope>
    <source>
        <strain evidence="5 6">S9.2P</strain>
    </source>
</reference>
<protein>
    <submittedName>
        <fullName evidence="5">Cytochrome P460</fullName>
    </submittedName>
</protein>
<dbReference type="Pfam" id="PF16694">
    <property type="entry name" value="Cytochrome_P460"/>
    <property type="match status" value="1"/>
</dbReference>
<dbReference type="AlphaFoldDB" id="A0A502GV99"/>
<evidence type="ECO:0000256" key="1">
    <source>
        <dbReference type="ARBA" id="ARBA00022723"/>
    </source>
</evidence>
<dbReference type="InterPro" id="IPR038142">
    <property type="entry name" value="Cytochrome_P460_sp"/>
</dbReference>
<evidence type="ECO:0000313" key="5">
    <source>
        <dbReference type="EMBL" id="TPG66159.1"/>
    </source>
</evidence>
<name>A0A502GV99_9BACT</name>
<dbReference type="GO" id="GO:0046872">
    <property type="term" value="F:metal ion binding"/>
    <property type="evidence" value="ECO:0007669"/>
    <property type="project" value="UniProtKB-KW"/>
</dbReference>
<evidence type="ECO:0000313" key="6">
    <source>
        <dbReference type="Proteomes" id="UP000317646"/>
    </source>
</evidence>
<dbReference type="RefSeq" id="WP_140466973.1">
    <property type="nucleotide sequence ID" value="NZ_RCYZ01000004.1"/>
</dbReference>
<keyword evidence="1 3" id="KW-0479">Metal-binding</keyword>
<dbReference type="InterPro" id="IPR032033">
    <property type="entry name" value="Cytochrome_P460"/>
</dbReference>
<dbReference type="EMBL" id="RCYZ01000004">
    <property type="protein sequence ID" value="TPG66159.1"/>
    <property type="molecule type" value="Genomic_DNA"/>
</dbReference>
<dbReference type="Pfam" id="PF14376">
    <property type="entry name" value="Haem_bd"/>
    <property type="match status" value="1"/>
</dbReference>
<evidence type="ECO:0000256" key="3">
    <source>
        <dbReference type="PROSITE-ProRule" id="PRU00433"/>
    </source>
</evidence>
<feature type="domain" description="Cytochrome c" evidence="4">
    <location>
        <begin position="40"/>
        <end position="149"/>
    </location>
</feature>
<keyword evidence="2 3" id="KW-0408">Iron</keyword>